<evidence type="ECO:0000313" key="8">
    <source>
        <dbReference type="EMBL" id="SNS13025.1"/>
    </source>
</evidence>
<feature type="region of interest" description="Disordered" evidence="6">
    <location>
        <begin position="1"/>
        <end position="90"/>
    </location>
</feature>
<evidence type="ECO:0000256" key="4">
    <source>
        <dbReference type="ARBA" id="ARBA00022884"/>
    </source>
</evidence>
<dbReference type="SUPFAM" id="SSF53335">
    <property type="entry name" value="S-adenosyl-L-methionine-dependent methyltransferases"/>
    <property type="match status" value="1"/>
</dbReference>
<dbReference type="GO" id="GO:0008173">
    <property type="term" value="F:RNA methyltransferase activity"/>
    <property type="evidence" value="ECO:0007669"/>
    <property type="project" value="InterPro"/>
</dbReference>
<accession>A0A239BY98</accession>
<dbReference type="Pfam" id="PF01189">
    <property type="entry name" value="Methyltr_RsmB-F"/>
    <property type="match status" value="1"/>
</dbReference>
<protein>
    <submittedName>
        <fullName evidence="8">16S rRNA (Cytosine967-C5)-methyltransferase</fullName>
    </submittedName>
</protein>
<dbReference type="Gene3D" id="1.10.940.10">
    <property type="entry name" value="NusB-like"/>
    <property type="match status" value="1"/>
</dbReference>
<evidence type="ECO:0000256" key="2">
    <source>
        <dbReference type="ARBA" id="ARBA00022679"/>
    </source>
</evidence>
<keyword evidence="1 5" id="KW-0489">Methyltransferase</keyword>
<feature type="binding site" evidence="5">
    <location>
        <position position="439"/>
    </location>
    <ligand>
        <name>S-adenosyl-L-methionine</name>
        <dbReference type="ChEBI" id="CHEBI:59789"/>
    </ligand>
</feature>
<keyword evidence="9" id="KW-1185">Reference proteome</keyword>
<dbReference type="Pfam" id="PF01029">
    <property type="entry name" value="NusB"/>
    <property type="match status" value="1"/>
</dbReference>
<dbReference type="InterPro" id="IPR035926">
    <property type="entry name" value="NusB-like_sf"/>
</dbReference>
<feature type="domain" description="SAM-dependent MTase RsmB/NOP-type" evidence="7">
    <location>
        <begin position="249"/>
        <end position="554"/>
    </location>
</feature>
<dbReference type="InterPro" id="IPR023267">
    <property type="entry name" value="RCMT"/>
</dbReference>
<dbReference type="PANTHER" id="PTHR22807:SF53">
    <property type="entry name" value="RIBOSOMAL RNA SMALL SUBUNIT METHYLTRANSFERASE B-RELATED"/>
    <property type="match status" value="1"/>
</dbReference>
<dbReference type="InterPro" id="IPR029063">
    <property type="entry name" value="SAM-dependent_MTases_sf"/>
</dbReference>
<dbReference type="InterPro" id="IPR001678">
    <property type="entry name" value="MeTrfase_RsmB-F_NOP2_dom"/>
</dbReference>
<evidence type="ECO:0000256" key="6">
    <source>
        <dbReference type="SAM" id="MobiDB-lite"/>
    </source>
</evidence>
<dbReference type="InterPro" id="IPR049560">
    <property type="entry name" value="MeTrfase_RsmB-F_NOP2_cat"/>
</dbReference>
<dbReference type="PANTHER" id="PTHR22807">
    <property type="entry name" value="NOP2 YEAST -RELATED NOL1/NOP2/FMU SUN DOMAIN-CONTAINING"/>
    <property type="match status" value="1"/>
</dbReference>
<reference evidence="8 9" key="1">
    <citation type="submission" date="2017-06" db="EMBL/GenBank/DDBJ databases">
        <authorList>
            <person name="Kim H.J."/>
            <person name="Triplett B.A."/>
        </authorList>
    </citation>
    <scope>NUCLEOTIDE SEQUENCE [LARGE SCALE GENOMIC DNA]</scope>
    <source>
        <strain evidence="8 9">CGMCC 4.2132</strain>
    </source>
</reference>
<feature type="binding site" evidence="5">
    <location>
        <position position="422"/>
    </location>
    <ligand>
        <name>S-adenosyl-L-methionine</name>
        <dbReference type="ChEBI" id="CHEBI:59789"/>
    </ligand>
</feature>
<proteinExistence type="inferred from homology"/>
<feature type="compositionally biased region" description="Gly residues" evidence="6">
    <location>
        <begin position="1"/>
        <end position="80"/>
    </location>
</feature>
<dbReference type="OrthoDB" id="9810297at2"/>
<comment type="caution">
    <text evidence="5">Lacks conserved residue(s) required for the propagation of feature annotation.</text>
</comment>
<name>A0A239BY98_9ACTN</name>
<dbReference type="PRINTS" id="PR02008">
    <property type="entry name" value="RCMTFAMILY"/>
</dbReference>
<evidence type="ECO:0000259" key="7">
    <source>
        <dbReference type="PROSITE" id="PS51686"/>
    </source>
</evidence>
<gene>
    <name evidence="8" type="ORF">SAMN05216276_1004213</name>
</gene>
<dbReference type="GO" id="GO:0003723">
    <property type="term" value="F:RNA binding"/>
    <property type="evidence" value="ECO:0007669"/>
    <property type="project" value="UniProtKB-UniRule"/>
</dbReference>
<dbReference type="InterPro" id="IPR006027">
    <property type="entry name" value="NusB_RsmB_TIM44"/>
</dbReference>
<dbReference type="GO" id="GO:0006355">
    <property type="term" value="P:regulation of DNA-templated transcription"/>
    <property type="evidence" value="ECO:0007669"/>
    <property type="project" value="InterPro"/>
</dbReference>
<dbReference type="RefSeq" id="WP_089206188.1">
    <property type="nucleotide sequence ID" value="NZ_FZOD01000004.1"/>
</dbReference>
<feature type="binding site" evidence="5">
    <location>
        <begin position="350"/>
        <end position="356"/>
    </location>
    <ligand>
        <name>S-adenosyl-L-methionine</name>
        <dbReference type="ChEBI" id="CHEBI:59789"/>
    </ligand>
</feature>
<dbReference type="GO" id="GO:0001510">
    <property type="term" value="P:RNA methylation"/>
    <property type="evidence" value="ECO:0007669"/>
    <property type="project" value="InterPro"/>
</dbReference>
<keyword evidence="4 5" id="KW-0694">RNA-binding</keyword>
<organism evidence="8 9">
    <name type="scientific">Streptosporangium subroseum</name>
    <dbReference type="NCBI Taxonomy" id="106412"/>
    <lineage>
        <taxon>Bacteria</taxon>
        <taxon>Bacillati</taxon>
        <taxon>Actinomycetota</taxon>
        <taxon>Actinomycetes</taxon>
        <taxon>Streptosporangiales</taxon>
        <taxon>Streptosporangiaceae</taxon>
        <taxon>Streptosporangium</taxon>
    </lineage>
</organism>
<dbReference type="AlphaFoldDB" id="A0A239BY98"/>
<evidence type="ECO:0000313" key="9">
    <source>
        <dbReference type="Proteomes" id="UP000198282"/>
    </source>
</evidence>
<comment type="similarity">
    <text evidence="5">Belongs to the class I-like SAM-binding methyltransferase superfamily. RsmB/NOP family.</text>
</comment>
<sequence>MNNRGNGGDVPRGGAGGAGGRARGGAGGQGAGGRGQGAGAPAGGRGQGSGGGRGRGSGGAPGGGRGQGSGGGGKSAGGRGARPPKPVHDAARNTAYDLLRAVDERDAYANLLMPALLRERRLSGRDAGLATELAYGTLRGLGTYDEIIAACSDRAPEKVDPPLLDAIRLGVHQLLKTRVPPHAAVGTTVDLVRLRVGVGASKYANAVLRKVSTRSLEQWLPIVAPDSAEDPIGHLAVAHSHPRWIVTALRDAVGGDFDETAALLAADNERPRVTLVARPGRSSIEELLASGAEPAQYSPYAAYLPEGDPGAVPAVAESRAAVQDEASQLVVLALTRVPVEGTDSRWLDLCAGPGGKAGLLDAIATHGDESGRAPVHASGEQAGSSGPVAFSGGANLLAAELQYHRARLVWQTTRNASVVTVDGTAPAWRPGSFDRVMVDAPCTGLGALRRRPEARWRRDPRSLPELGRLQRELLTSALDSVRPGGVVAYATCSPHLAETAAVVGDILRRRDDVEALDARSYLPEVDGLGEGPHAQFWPHRHGTDGMFLALLRRR</sequence>
<keyword evidence="2 5" id="KW-0808">Transferase</keyword>
<dbReference type="Proteomes" id="UP000198282">
    <property type="component" value="Unassembled WGS sequence"/>
</dbReference>
<dbReference type="EMBL" id="FZOD01000004">
    <property type="protein sequence ID" value="SNS13025.1"/>
    <property type="molecule type" value="Genomic_DNA"/>
</dbReference>
<dbReference type="Gene3D" id="3.40.50.150">
    <property type="entry name" value="Vaccinia Virus protein VP39"/>
    <property type="match status" value="1"/>
</dbReference>
<evidence type="ECO:0000256" key="3">
    <source>
        <dbReference type="ARBA" id="ARBA00022691"/>
    </source>
</evidence>
<evidence type="ECO:0000256" key="5">
    <source>
        <dbReference type="PROSITE-ProRule" id="PRU01023"/>
    </source>
</evidence>
<evidence type="ECO:0000256" key="1">
    <source>
        <dbReference type="ARBA" id="ARBA00022603"/>
    </source>
</evidence>
<dbReference type="SUPFAM" id="SSF48013">
    <property type="entry name" value="NusB-like"/>
    <property type="match status" value="1"/>
</dbReference>
<feature type="active site" description="Nucleophile" evidence="5">
    <location>
        <position position="492"/>
    </location>
</feature>
<dbReference type="PROSITE" id="PS51686">
    <property type="entry name" value="SAM_MT_RSMB_NOP"/>
    <property type="match status" value="1"/>
</dbReference>
<keyword evidence="3 5" id="KW-0949">S-adenosyl-L-methionine</keyword>